<accession>A0A5B7I7W4</accession>
<name>A0A5B7I7W4_PORTR</name>
<keyword evidence="3" id="KW-1185">Reference proteome</keyword>
<organism evidence="2 3">
    <name type="scientific">Portunus trituberculatus</name>
    <name type="common">Swimming crab</name>
    <name type="synonym">Neptunus trituberculatus</name>
    <dbReference type="NCBI Taxonomy" id="210409"/>
    <lineage>
        <taxon>Eukaryota</taxon>
        <taxon>Metazoa</taxon>
        <taxon>Ecdysozoa</taxon>
        <taxon>Arthropoda</taxon>
        <taxon>Crustacea</taxon>
        <taxon>Multicrustacea</taxon>
        <taxon>Malacostraca</taxon>
        <taxon>Eumalacostraca</taxon>
        <taxon>Eucarida</taxon>
        <taxon>Decapoda</taxon>
        <taxon>Pleocyemata</taxon>
        <taxon>Brachyura</taxon>
        <taxon>Eubrachyura</taxon>
        <taxon>Portunoidea</taxon>
        <taxon>Portunidae</taxon>
        <taxon>Portuninae</taxon>
        <taxon>Portunus</taxon>
    </lineage>
</organism>
<dbReference type="Proteomes" id="UP000324222">
    <property type="component" value="Unassembled WGS sequence"/>
</dbReference>
<feature type="region of interest" description="Disordered" evidence="1">
    <location>
        <begin position="35"/>
        <end position="90"/>
    </location>
</feature>
<feature type="compositionally biased region" description="Low complexity" evidence="1">
    <location>
        <begin position="64"/>
        <end position="88"/>
    </location>
</feature>
<dbReference type="AlphaFoldDB" id="A0A5B7I7W4"/>
<comment type="caution">
    <text evidence="2">The sequence shown here is derived from an EMBL/GenBank/DDBJ whole genome shotgun (WGS) entry which is preliminary data.</text>
</comment>
<gene>
    <name evidence="2" type="ORF">E2C01_072888</name>
</gene>
<dbReference type="EMBL" id="VSRR010048326">
    <property type="protein sequence ID" value="MPC78403.1"/>
    <property type="molecule type" value="Genomic_DNA"/>
</dbReference>
<evidence type="ECO:0000313" key="2">
    <source>
        <dbReference type="EMBL" id="MPC78403.1"/>
    </source>
</evidence>
<feature type="compositionally biased region" description="Polar residues" evidence="1">
    <location>
        <begin position="37"/>
        <end position="50"/>
    </location>
</feature>
<evidence type="ECO:0000256" key="1">
    <source>
        <dbReference type="SAM" id="MobiDB-lite"/>
    </source>
</evidence>
<sequence>MQLFTGFSIDCGDASSLSSLFTPCSSCRSRVLRPSAATPNTNRKLFSLQATKPIPRGSPGGSPLGSPLLTPHLPHSSPQPHQPLPAHQDGTVLHLIKYLEESRLSADLRRRQEDEERRRAEE</sequence>
<evidence type="ECO:0000313" key="3">
    <source>
        <dbReference type="Proteomes" id="UP000324222"/>
    </source>
</evidence>
<proteinExistence type="predicted"/>
<protein>
    <submittedName>
        <fullName evidence="2">Uncharacterized protein</fullName>
    </submittedName>
</protein>
<reference evidence="2 3" key="1">
    <citation type="submission" date="2019-05" db="EMBL/GenBank/DDBJ databases">
        <title>Another draft genome of Portunus trituberculatus and its Hox gene families provides insights of decapod evolution.</title>
        <authorList>
            <person name="Jeong J.-H."/>
            <person name="Song I."/>
            <person name="Kim S."/>
            <person name="Choi T."/>
            <person name="Kim D."/>
            <person name="Ryu S."/>
            <person name="Kim W."/>
        </authorList>
    </citation>
    <scope>NUCLEOTIDE SEQUENCE [LARGE SCALE GENOMIC DNA]</scope>
    <source>
        <tissue evidence="2">Muscle</tissue>
    </source>
</reference>